<keyword evidence="4" id="KW-1133">Transmembrane helix</keyword>
<dbReference type="Gramene" id="CMT591CT">
    <property type="protein sequence ID" value="CMT591CT"/>
    <property type="gene ID" value="CMT591C"/>
</dbReference>
<evidence type="ECO:0000313" key="5">
    <source>
        <dbReference type="EMBL" id="BAM83498.1"/>
    </source>
</evidence>
<evidence type="ECO:0000256" key="4">
    <source>
        <dbReference type="SAM" id="Phobius"/>
    </source>
</evidence>
<reference evidence="5 6" key="2">
    <citation type="journal article" date="2007" name="BMC Biol.">
        <title>A 100%-complete sequence reveals unusually simple genomic features in the hot-spring red alga Cyanidioschyzon merolae.</title>
        <authorList>
            <person name="Nozaki H."/>
            <person name="Takano H."/>
            <person name="Misumi O."/>
            <person name="Terasawa K."/>
            <person name="Matsuzaki M."/>
            <person name="Maruyama S."/>
            <person name="Nishida K."/>
            <person name="Yagisawa F."/>
            <person name="Yoshida Y."/>
            <person name="Fujiwara T."/>
            <person name="Takio S."/>
            <person name="Tamura K."/>
            <person name="Chung S.J."/>
            <person name="Nakamura S."/>
            <person name="Kuroiwa H."/>
            <person name="Tanaka K."/>
            <person name="Sato N."/>
            <person name="Kuroiwa T."/>
        </authorList>
    </citation>
    <scope>NUCLEOTIDE SEQUENCE [LARGE SCALE GENOMIC DNA]</scope>
    <source>
        <strain evidence="5 6">10D</strain>
    </source>
</reference>
<dbReference type="STRING" id="280699.M1VMS6"/>
<dbReference type="HOGENOM" id="CLU_1333623_0_0_1"/>
<accession>M1VMS6</accession>
<dbReference type="GeneID" id="16997822"/>
<comment type="similarity">
    <text evidence="1">Belongs to the ycf20 family.</text>
</comment>
<feature type="transmembrane region" description="Helical" evidence="4">
    <location>
        <begin position="157"/>
        <end position="174"/>
    </location>
</feature>
<proteinExistence type="inferred from homology"/>
<dbReference type="InterPro" id="IPR007572">
    <property type="entry name" value="Uncharacterised_Ycf20"/>
</dbReference>
<feature type="compositionally biased region" description="Basic residues" evidence="3">
    <location>
        <begin position="25"/>
        <end position="42"/>
    </location>
</feature>
<gene>
    <name evidence="5" type="ORF">CYME_CMT591C</name>
</gene>
<feature type="region of interest" description="Disordered" evidence="3">
    <location>
        <begin position="25"/>
        <end position="46"/>
    </location>
</feature>
<keyword evidence="6" id="KW-1185">Reference proteome</keyword>
<protein>
    <recommendedName>
        <fullName evidence="2">Uncharacterized protein ycf20</fullName>
    </recommendedName>
</protein>
<evidence type="ECO:0000256" key="1">
    <source>
        <dbReference type="ARBA" id="ARBA00009846"/>
    </source>
</evidence>
<feature type="transmembrane region" description="Helical" evidence="4">
    <location>
        <begin position="126"/>
        <end position="151"/>
    </location>
</feature>
<feature type="compositionally biased region" description="Polar residues" evidence="3">
    <location>
        <begin position="63"/>
        <end position="83"/>
    </location>
</feature>
<evidence type="ECO:0000313" key="6">
    <source>
        <dbReference type="Proteomes" id="UP000007014"/>
    </source>
</evidence>
<evidence type="ECO:0000256" key="3">
    <source>
        <dbReference type="SAM" id="MobiDB-lite"/>
    </source>
</evidence>
<organism evidence="5 6">
    <name type="scientific">Cyanidioschyzon merolae (strain NIES-3377 / 10D)</name>
    <name type="common">Unicellular red alga</name>
    <dbReference type="NCBI Taxonomy" id="280699"/>
    <lineage>
        <taxon>Eukaryota</taxon>
        <taxon>Rhodophyta</taxon>
        <taxon>Bangiophyceae</taxon>
        <taxon>Cyanidiales</taxon>
        <taxon>Cyanidiaceae</taxon>
        <taxon>Cyanidioschyzon</taxon>
    </lineage>
</organism>
<reference evidence="5 6" key="1">
    <citation type="journal article" date="2004" name="Nature">
        <title>Genome sequence of the ultrasmall unicellular red alga Cyanidioschyzon merolae 10D.</title>
        <authorList>
            <person name="Matsuzaki M."/>
            <person name="Misumi O."/>
            <person name="Shin-i T."/>
            <person name="Maruyama S."/>
            <person name="Takahara M."/>
            <person name="Miyagishima S."/>
            <person name="Mori T."/>
            <person name="Nishida K."/>
            <person name="Yagisawa F."/>
            <person name="Nishida K."/>
            <person name="Yoshida Y."/>
            <person name="Nishimura Y."/>
            <person name="Nakao S."/>
            <person name="Kobayashi T."/>
            <person name="Momoyama Y."/>
            <person name="Higashiyama T."/>
            <person name="Minoda A."/>
            <person name="Sano M."/>
            <person name="Nomoto H."/>
            <person name="Oishi K."/>
            <person name="Hayashi H."/>
            <person name="Ohta F."/>
            <person name="Nishizaka S."/>
            <person name="Haga S."/>
            <person name="Miura S."/>
            <person name="Morishita T."/>
            <person name="Kabeya Y."/>
            <person name="Terasawa K."/>
            <person name="Suzuki Y."/>
            <person name="Ishii Y."/>
            <person name="Asakawa S."/>
            <person name="Takano H."/>
            <person name="Ohta N."/>
            <person name="Kuroiwa H."/>
            <person name="Tanaka K."/>
            <person name="Shimizu N."/>
            <person name="Sugano S."/>
            <person name="Sato N."/>
            <person name="Nozaki H."/>
            <person name="Ogasawara N."/>
            <person name="Kohara Y."/>
            <person name="Kuroiwa T."/>
        </authorList>
    </citation>
    <scope>NUCLEOTIDE SEQUENCE [LARGE SCALE GENOMIC DNA]</scope>
    <source>
        <strain evidence="5 6">10D</strain>
    </source>
</reference>
<feature type="region of interest" description="Disordered" evidence="3">
    <location>
        <begin position="58"/>
        <end position="83"/>
    </location>
</feature>
<dbReference type="EMBL" id="AP006502">
    <property type="protein sequence ID" value="BAM83498.1"/>
    <property type="molecule type" value="Genomic_DNA"/>
</dbReference>
<dbReference type="Pfam" id="PF04483">
    <property type="entry name" value="DUF565"/>
    <property type="match status" value="1"/>
</dbReference>
<evidence type="ECO:0000256" key="2">
    <source>
        <dbReference type="ARBA" id="ARBA00021534"/>
    </source>
</evidence>
<dbReference type="KEGG" id="cme:CYME_CMT591C"/>
<dbReference type="PANTHER" id="PTHR33787">
    <property type="match status" value="1"/>
</dbReference>
<dbReference type="AlphaFoldDB" id="M1VMS6"/>
<keyword evidence="4" id="KW-0812">Transmembrane</keyword>
<dbReference type="OrthoDB" id="5493at2759"/>
<dbReference type="RefSeq" id="XP_005539534.1">
    <property type="nucleotide sequence ID" value="XM_005539477.1"/>
</dbReference>
<sequence length="206" mass="23304">MACSAYTRALTYVAGAAAQRPWRAARTHRGSWRTRRQPRAHPRTSTCFAQRTRYRSVRLQAPSPENNKSNRANSRPSTNQKASLTPSFLRDVTDSSFFADVPYREFQQIGRLYRTVDEFLGRKENLLFWGSCALLFGAFSATSISTIVGALAEWDPIAGAVIVFIMEWIATQYYRRPRPSNIIRILNAYQVGLTFGFILDALKLAG</sequence>
<dbReference type="Proteomes" id="UP000007014">
    <property type="component" value="Chromosome 20"/>
</dbReference>
<dbReference type="PANTHER" id="PTHR33787:SF5">
    <property type="entry name" value="YCF20-LIKE PROTEIN"/>
    <property type="match status" value="1"/>
</dbReference>
<name>M1VMS6_CYAM1</name>
<keyword evidence="4" id="KW-0472">Membrane</keyword>